<dbReference type="PANTHER" id="PTHR10584:SF166">
    <property type="entry name" value="RIBOKINASE"/>
    <property type="match status" value="1"/>
</dbReference>
<keyword evidence="3" id="KW-0067">ATP-binding</keyword>
<sequence length="298" mass="31630">MAIWNLGSINIDHVYRLDHLPRPGETIAARHHSVGLGGKGANQSVAAARAGAEVRHIGAMGPGDDWVIERLRDAGVGTADLQRRPDLATGHAIILVDGAGENSIVIHAGANRAIDEADLSRTLGRITGRDLLLIQNETNCQVEAARIARAAGARVLYSAAPFEIAALRQVLPHASILAMNEGEAEQLFREIPGELPVEGLLVTRGSKGAEYRDLRTGQIDRQPAFPVQAVDTTGAGDTFAGYFAAALDRRETVPEALHMASAAAALKVTRKGAGDAIPDRAEVLDFLGRRPARPQPRA</sequence>
<keyword evidence="1 3" id="KW-0808">Transferase</keyword>
<feature type="binding site" evidence="3">
    <location>
        <begin position="10"/>
        <end position="12"/>
    </location>
    <ligand>
        <name>substrate</name>
    </ligand>
</feature>
<comment type="caution">
    <text evidence="5">The sequence shown here is derived from an EMBL/GenBank/DDBJ whole genome shotgun (WGS) entry which is preliminary data.</text>
</comment>
<accession>A0ABS6AGR1</accession>
<protein>
    <recommendedName>
        <fullName evidence="3">Ribokinase</fullName>
        <shortName evidence="3">RK</shortName>
        <ecNumber evidence="3">2.7.1.15</ecNumber>
    </recommendedName>
</protein>
<feature type="binding site" evidence="3">
    <location>
        <position position="180"/>
    </location>
    <ligand>
        <name>ATP</name>
        <dbReference type="ChEBI" id="CHEBI:30616"/>
    </ligand>
</feature>
<comment type="subcellular location">
    <subcellularLocation>
        <location evidence="3">Cytoplasm</location>
    </subcellularLocation>
</comment>
<comment type="subunit">
    <text evidence="3">Homodimer.</text>
</comment>
<gene>
    <name evidence="3" type="primary">rbsK</name>
    <name evidence="5" type="ORF">KNW02_01675</name>
</gene>
<dbReference type="EC" id="2.7.1.15" evidence="3"/>
<feature type="binding site" evidence="3">
    <location>
        <position position="137"/>
    </location>
    <ligand>
        <name>substrate</name>
    </ligand>
</feature>
<feature type="active site" description="Proton acceptor" evidence="3">
    <location>
        <position position="237"/>
    </location>
</feature>
<feature type="binding site" evidence="3">
    <location>
        <position position="233"/>
    </location>
    <ligand>
        <name>K(+)</name>
        <dbReference type="ChEBI" id="CHEBI:29103"/>
    </ligand>
</feature>
<evidence type="ECO:0000259" key="4">
    <source>
        <dbReference type="Pfam" id="PF00294"/>
    </source>
</evidence>
<dbReference type="HAMAP" id="MF_01987">
    <property type="entry name" value="Ribokinase"/>
    <property type="match status" value="1"/>
</dbReference>
<feature type="binding site" evidence="3">
    <location>
        <position position="267"/>
    </location>
    <ligand>
        <name>K(+)</name>
        <dbReference type="ChEBI" id="CHEBI:29103"/>
    </ligand>
</feature>
<feature type="binding site" evidence="3">
    <location>
        <position position="231"/>
    </location>
    <ligand>
        <name>K(+)</name>
        <dbReference type="ChEBI" id="CHEBI:29103"/>
    </ligand>
</feature>
<comment type="caution">
    <text evidence="3">Lacks conserved residue(s) required for the propagation of feature annotation.</text>
</comment>
<keyword evidence="3" id="KW-0479">Metal-binding</keyword>
<dbReference type="InterPro" id="IPR011611">
    <property type="entry name" value="PfkB_dom"/>
</dbReference>
<feature type="binding site" evidence="3">
    <location>
        <position position="237"/>
    </location>
    <ligand>
        <name>substrate</name>
    </ligand>
</feature>
<comment type="activity regulation">
    <text evidence="3">Activated by a monovalent cation that binds near, but not in, the active site. The most likely occupant of the site in vivo is potassium. Ion binding induces a conformational change that may alter substrate affinity.</text>
</comment>
<reference evidence="5" key="1">
    <citation type="submission" date="2021-06" db="EMBL/GenBank/DDBJ databases">
        <title>Paracoccus bacterium XHP0099 sp. nov., isolated from the surface waters of the Yellow Sea.</title>
        <authorList>
            <person name="Xue H."/>
            <person name="Zhang D."/>
        </authorList>
    </citation>
    <scope>NUCLEOTIDE SEQUENCE</scope>
    <source>
        <strain evidence="5">XHP0099</strain>
    </source>
</reference>
<dbReference type="RefSeq" id="WP_216031523.1">
    <property type="nucleotide sequence ID" value="NZ_JAHKNG010000002.1"/>
</dbReference>
<keyword evidence="3" id="KW-0630">Potassium</keyword>
<keyword evidence="3" id="KW-0460">Magnesium</keyword>
<dbReference type="CDD" id="cd01174">
    <property type="entry name" value="ribokinase"/>
    <property type="match status" value="1"/>
</dbReference>
<comment type="function">
    <text evidence="3">Catalyzes the phosphorylation of ribose at O-5 in a reaction requiring ATP and magnesium. The resulting D-ribose-5-phosphate can then be used either for sythesis of nucleotides, histidine, and tryptophan, or as a component of the pentose phosphate pathway.</text>
</comment>
<comment type="cofactor">
    <cofactor evidence="3">
        <name>Mg(2+)</name>
        <dbReference type="ChEBI" id="CHEBI:18420"/>
    </cofactor>
    <text evidence="3">Requires a divalent cation, most likely magnesium in vivo, as an electrophilic catalyst to aid phosphoryl group transfer. It is the chelate of the metal and the nucleotide that is the actual substrate.</text>
</comment>
<keyword evidence="6" id="KW-1185">Reference proteome</keyword>
<evidence type="ECO:0000256" key="3">
    <source>
        <dbReference type="HAMAP-Rule" id="MF_01987"/>
    </source>
</evidence>
<keyword evidence="3" id="KW-0963">Cytoplasm</keyword>
<organism evidence="5 6">
    <name type="scientific">Paracoccus marinaquae</name>
    <dbReference type="NCBI Taxonomy" id="2841926"/>
    <lineage>
        <taxon>Bacteria</taxon>
        <taxon>Pseudomonadati</taxon>
        <taxon>Pseudomonadota</taxon>
        <taxon>Alphaproteobacteria</taxon>
        <taxon>Rhodobacterales</taxon>
        <taxon>Paracoccaceae</taxon>
        <taxon>Paracoccus</taxon>
    </lineage>
</organism>
<keyword evidence="2 3" id="KW-0418">Kinase</keyword>
<keyword evidence="3" id="KW-0119">Carbohydrate metabolism</keyword>
<evidence type="ECO:0000256" key="1">
    <source>
        <dbReference type="ARBA" id="ARBA00022679"/>
    </source>
</evidence>
<dbReference type="EMBL" id="JAHKNG010000002">
    <property type="protein sequence ID" value="MBU3028824.1"/>
    <property type="molecule type" value="Genomic_DNA"/>
</dbReference>
<comment type="pathway">
    <text evidence="3">Carbohydrate metabolism; D-ribose degradation; D-ribose 5-phosphate from beta-D-ribopyranose: step 2/2.</text>
</comment>
<comment type="catalytic activity">
    <reaction evidence="3">
        <text>D-ribose + ATP = D-ribose 5-phosphate + ADP + H(+)</text>
        <dbReference type="Rhea" id="RHEA:13697"/>
        <dbReference type="ChEBI" id="CHEBI:15378"/>
        <dbReference type="ChEBI" id="CHEBI:30616"/>
        <dbReference type="ChEBI" id="CHEBI:47013"/>
        <dbReference type="ChEBI" id="CHEBI:78346"/>
        <dbReference type="ChEBI" id="CHEBI:456216"/>
        <dbReference type="EC" id="2.7.1.15"/>
    </reaction>
</comment>
<keyword evidence="3" id="KW-0547">Nucleotide-binding</keyword>
<feature type="domain" description="Carbohydrate kinase PfkB" evidence="4">
    <location>
        <begin position="6"/>
        <end position="279"/>
    </location>
</feature>
<dbReference type="InterPro" id="IPR011877">
    <property type="entry name" value="Ribokinase"/>
</dbReference>
<feature type="binding site" evidence="3">
    <location>
        <begin position="203"/>
        <end position="208"/>
    </location>
    <ligand>
        <name>ATP</name>
        <dbReference type="ChEBI" id="CHEBI:30616"/>
    </ligand>
</feature>
<evidence type="ECO:0000256" key="2">
    <source>
        <dbReference type="ARBA" id="ARBA00022777"/>
    </source>
</evidence>
<feature type="binding site" evidence="3">
    <location>
        <position position="270"/>
    </location>
    <ligand>
        <name>K(+)</name>
        <dbReference type="ChEBI" id="CHEBI:29103"/>
    </ligand>
</feature>
<feature type="binding site" evidence="3">
    <location>
        <begin position="236"/>
        <end position="237"/>
    </location>
    <ligand>
        <name>ATP</name>
        <dbReference type="ChEBI" id="CHEBI:30616"/>
    </ligand>
</feature>
<proteinExistence type="inferred from homology"/>
<evidence type="ECO:0000313" key="6">
    <source>
        <dbReference type="Proteomes" id="UP001166191"/>
    </source>
</evidence>
<feature type="binding site" evidence="3">
    <location>
        <position position="272"/>
    </location>
    <ligand>
        <name>K(+)</name>
        <dbReference type="ChEBI" id="CHEBI:29103"/>
    </ligand>
</feature>
<dbReference type="Pfam" id="PF00294">
    <property type="entry name" value="PfkB"/>
    <property type="match status" value="1"/>
</dbReference>
<feature type="binding site" evidence="3">
    <location>
        <begin position="38"/>
        <end position="42"/>
    </location>
    <ligand>
        <name>substrate</name>
    </ligand>
</feature>
<dbReference type="Proteomes" id="UP001166191">
    <property type="component" value="Unassembled WGS sequence"/>
</dbReference>
<name>A0ABS6AGR1_9RHOB</name>
<dbReference type="PANTHER" id="PTHR10584">
    <property type="entry name" value="SUGAR KINASE"/>
    <property type="match status" value="1"/>
</dbReference>
<evidence type="ECO:0000313" key="5">
    <source>
        <dbReference type="EMBL" id="MBU3028824.1"/>
    </source>
</evidence>
<comment type="similarity">
    <text evidence="3">Belongs to the carbohydrate kinase PfkB family. Ribokinase subfamily.</text>
</comment>